<keyword evidence="2" id="KW-0472">Membrane</keyword>
<feature type="transmembrane region" description="Helical" evidence="2">
    <location>
        <begin position="94"/>
        <end position="123"/>
    </location>
</feature>
<organism evidence="4">
    <name type="scientific">Vibrio cholerae VC833</name>
    <dbReference type="NCBI Taxonomy" id="1306408"/>
    <lineage>
        <taxon>Bacteria</taxon>
        <taxon>Pseudomonadati</taxon>
        <taxon>Pseudomonadota</taxon>
        <taxon>Gammaproteobacteria</taxon>
        <taxon>Vibrionales</taxon>
        <taxon>Vibrionaceae</taxon>
        <taxon>Vibrio</taxon>
    </lineage>
</organism>
<dbReference type="SUPFAM" id="SSF47413">
    <property type="entry name" value="lambda repressor-like DNA-binding domains"/>
    <property type="match status" value="1"/>
</dbReference>
<dbReference type="PANTHER" id="PTHR46797">
    <property type="entry name" value="HTH-TYPE TRANSCRIPTIONAL REGULATOR"/>
    <property type="match status" value="1"/>
</dbReference>
<keyword evidence="2" id="KW-0812">Transmembrane</keyword>
<proteinExistence type="predicted"/>
<keyword evidence="2" id="KW-1133">Transmembrane helix</keyword>
<accession>A0A096XHN7</accession>
<evidence type="ECO:0000256" key="2">
    <source>
        <dbReference type="SAM" id="Phobius"/>
    </source>
</evidence>
<dbReference type="SMART" id="SM00530">
    <property type="entry name" value="HTH_XRE"/>
    <property type="match status" value="1"/>
</dbReference>
<dbReference type="PANTHER" id="PTHR46797:SF1">
    <property type="entry name" value="METHYLPHOSPHONATE SYNTHASE"/>
    <property type="match status" value="1"/>
</dbReference>
<dbReference type="AlphaFoldDB" id="A0A096XHN7"/>
<evidence type="ECO:0000256" key="1">
    <source>
        <dbReference type="ARBA" id="ARBA00023125"/>
    </source>
</evidence>
<dbReference type="Pfam" id="PF01381">
    <property type="entry name" value="HTH_3"/>
    <property type="match status" value="1"/>
</dbReference>
<evidence type="ECO:0000259" key="3">
    <source>
        <dbReference type="PROSITE" id="PS50943"/>
    </source>
</evidence>
<dbReference type="EMBL" id="KC886258">
    <property type="protein sequence ID" value="AHM25218.1"/>
    <property type="molecule type" value="Genomic_DNA"/>
</dbReference>
<evidence type="ECO:0000313" key="4">
    <source>
        <dbReference type="EMBL" id="AHM25218.1"/>
    </source>
</evidence>
<name>A0A096XHN7_VIBCL</name>
<dbReference type="GO" id="GO:0003700">
    <property type="term" value="F:DNA-binding transcription factor activity"/>
    <property type="evidence" value="ECO:0007669"/>
    <property type="project" value="TreeGrafter"/>
</dbReference>
<dbReference type="GO" id="GO:0003677">
    <property type="term" value="F:DNA binding"/>
    <property type="evidence" value="ECO:0007669"/>
    <property type="project" value="UniProtKB-KW"/>
</dbReference>
<dbReference type="InterPro" id="IPR010982">
    <property type="entry name" value="Lambda_DNA-bd_dom_sf"/>
</dbReference>
<dbReference type="Gene3D" id="1.10.260.40">
    <property type="entry name" value="lambda repressor-like DNA-binding domains"/>
    <property type="match status" value="1"/>
</dbReference>
<sequence length="136" mass="15629">MIKKLRERKNWSQEQLATMSGLSVRTIQRIESGNKASIESLKSLASVFEVDISKLLEEITVIDKDSEYWKEQPGWFKFSLLGVNKRSKLVLIEYLSIVLGLFSWVLHANMFATPAFFLIAYLISKLVNTADSKKVW</sequence>
<dbReference type="InterPro" id="IPR050807">
    <property type="entry name" value="TransReg_Diox_bact_type"/>
</dbReference>
<keyword evidence="1 4" id="KW-0238">DNA-binding</keyword>
<reference evidence="4" key="1">
    <citation type="journal article" date="2014" name="PLoS ONE">
        <title>Worldwide Occurrence of Integrative Conjugative Element Encoding Multidrug Resistance Determinants in Epidemic Vibrio cholerae O1.</title>
        <authorList>
            <person name="Marin M.A."/>
            <person name="Fonseca E.L."/>
            <person name="Andrade B.N."/>
            <person name="Cabral A.C."/>
            <person name="Vicente A.C."/>
        </authorList>
    </citation>
    <scope>NUCLEOTIDE SEQUENCE</scope>
    <source>
        <strain evidence="4">VC833</strain>
    </source>
</reference>
<dbReference type="PROSITE" id="PS50943">
    <property type="entry name" value="HTH_CROC1"/>
    <property type="match status" value="1"/>
</dbReference>
<dbReference type="InterPro" id="IPR001387">
    <property type="entry name" value="Cro/C1-type_HTH"/>
</dbReference>
<feature type="domain" description="HTH cro/C1-type" evidence="3">
    <location>
        <begin position="2"/>
        <end position="55"/>
    </location>
</feature>
<protein>
    <submittedName>
        <fullName evidence="4">DNA-binding HTH domain-protein</fullName>
    </submittedName>
</protein>
<dbReference type="CDD" id="cd00093">
    <property type="entry name" value="HTH_XRE"/>
    <property type="match status" value="1"/>
</dbReference>
<gene>
    <name evidence="4" type="ORF">K531_00400</name>
</gene>
<dbReference type="GO" id="GO:0005829">
    <property type="term" value="C:cytosol"/>
    <property type="evidence" value="ECO:0007669"/>
    <property type="project" value="TreeGrafter"/>
</dbReference>